<dbReference type="RefSeq" id="WP_148597962.1">
    <property type="nucleotide sequence ID" value="NZ_CP042997.1"/>
</dbReference>
<proteinExistence type="inferred from homology"/>
<dbReference type="Proteomes" id="UP000324233">
    <property type="component" value="Chromosome"/>
</dbReference>
<dbReference type="Gene3D" id="3.30.2090.10">
    <property type="entry name" value="Multidrug efflux transporter AcrB TolC docking domain, DN and DC subdomains"/>
    <property type="match status" value="2"/>
</dbReference>
<dbReference type="KEGG" id="agv:OJF2_71290"/>
<organism evidence="9 10">
    <name type="scientific">Aquisphaera giovannonii</name>
    <dbReference type="NCBI Taxonomy" id="406548"/>
    <lineage>
        <taxon>Bacteria</taxon>
        <taxon>Pseudomonadati</taxon>
        <taxon>Planctomycetota</taxon>
        <taxon>Planctomycetia</taxon>
        <taxon>Isosphaerales</taxon>
        <taxon>Isosphaeraceae</taxon>
        <taxon>Aquisphaera</taxon>
    </lineage>
</organism>
<feature type="transmembrane region" description="Helical" evidence="8">
    <location>
        <begin position="992"/>
        <end position="1018"/>
    </location>
</feature>
<feature type="transmembrane region" description="Helical" evidence="8">
    <location>
        <begin position="958"/>
        <end position="980"/>
    </location>
</feature>
<evidence type="ECO:0000256" key="1">
    <source>
        <dbReference type="ARBA" id="ARBA00004651"/>
    </source>
</evidence>
<feature type="transmembrane region" description="Helical" evidence="8">
    <location>
        <begin position="527"/>
        <end position="545"/>
    </location>
</feature>
<dbReference type="InterPro" id="IPR001036">
    <property type="entry name" value="Acrflvin-R"/>
</dbReference>
<dbReference type="GO" id="GO:0042910">
    <property type="term" value="F:xenobiotic transmembrane transporter activity"/>
    <property type="evidence" value="ECO:0007669"/>
    <property type="project" value="TreeGrafter"/>
</dbReference>
<evidence type="ECO:0000256" key="7">
    <source>
        <dbReference type="ARBA" id="ARBA00023136"/>
    </source>
</evidence>
<comment type="subcellular location">
    <subcellularLocation>
        <location evidence="1">Cell membrane</location>
        <topology evidence="1">Multi-pass membrane protein</topology>
    </subcellularLocation>
</comment>
<keyword evidence="5 8" id="KW-0812">Transmembrane</keyword>
<dbReference type="AlphaFoldDB" id="A0A5B9WD41"/>
<feature type="transmembrane region" description="Helical" evidence="8">
    <location>
        <begin position="341"/>
        <end position="358"/>
    </location>
</feature>
<dbReference type="SUPFAM" id="SSF82693">
    <property type="entry name" value="Multidrug efflux transporter AcrB pore domain, PN1, PN2, PC1 and PC2 subdomains"/>
    <property type="match status" value="2"/>
</dbReference>
<evidence type="ECO:0000256" key="8">
    <source>
        <dbReference type="SAM" id="Phobius"/>
    </source>
</evidence>
<evidence type="ECO:0000313" key="9">
    <source>
        <dbReference type="EMBL" id="QEH38526.1"/>
    </source>
</evidence>
<comment type="similarity">
    <text evidence="2">Belongs to the resistance-nodulation-cell division (RND) (TC 2.A.6) family.</text>
</comment>
<feature type="transmembrane region" description="Helical" evidence="8">
    <location>
        <begin position="470"/>
        <end position="492"/>
    </location>
</feature>
<dbReference type="InterPro" id="IPR027463">
    <property type="entry name" value="AcrB_DN_DC_subdom"/>
</dbReference>
<dbReference type="Gene3D" id="3.30.70.1320">
    <property type="entry name" value="Multidrug efflux transporter AcrB pore domain like"/>
    <property type="match status" value="1"/>
</dbReference>
<protein>
    <submittedName>
        <fullName evidence="9">Cobalt-zinc-cadmium resistance protein CzcA</fullName>
    </submittedName>
</protein>
<keyword evidence="7 8" id="KW-0472">Membrane</keyword>
<dbReference type="SUPFAM" id="SSF82866">
    <property type="entry name" value="Multidrug efflux transporter AcrB transmembrane domain"/>
    <property type="match status" value="2"/>
</dbReference>
<name>A0A5B9WD41_9BACT</name>
<feature type="transmembrane region" description="Helical" evidence="8">
    <location>
        <begin position="915"/>
        <end position="938"/>
    </location>
</feature>
<reference evidence="9 10" key="1">
    <citation type="submission" date="2019-08" db="EMBL/GenBank/DDBJ databases">
        <title>Deep-cultivation of Planctomycetes and their phenomic and genomic characterization uncovers novel biology.</title>
        <authorList>
            <person name="Wiegand S."/>
            <person name="Jogler M."/>
            <person name="Boedeker C."/>
            <person name="Pinto D."/>
            <person name="Vollmers J."/>
            <person name="Rivas-Marin E."/>
            <person name="Kohn T."/>
            <person name="Peeters S.H."/>
            <person name="Heuer A."/>
            <person name="Rast P."/>
            <person name="Oberbeckmann S."/>
            <person name="Bunk B."/>
            <person name="Jeske O."/>
            <person name="Meyerdierks A."/>
            <person name="Storesund J.E."/>
            <person name="Kallscheuer N."/>
            <person name="Luecker S."/>
            <person name="Lage O.M."/>
            <person name="Pohl T."/>
            <person name="Merkel B.J."/>
            <person name="Hornburger P."/>
            <person name="Mueller R.-W."/>
            <person name="Bruemmer F."/>
            <person name="Labrenz M."/>
            <person name="Spormann A.M."/>
            <person name="Op den Camp H."/>
            <person name="Overmann J."/>
            <person name="Amann R."/>
            <person name="Jetten M.S.M."/>
            <person name="Mascher T."/>
            <person name="Medema M.H."/>
            <person name="Devos D.P."/>
            <person name="Kaster A.-K."/>
            <person name="Ovreas L."/>
            <person name="Rohde M."/>
            <person name="Galperin M.Y."/>
            <person name="Jogler C."/>
        </authorList>
    </citation>
    <scope>NUCLEOTIDE SEQUENCE [LARGE SCALE GENOMIC DNA]</scope>
    <source>
        <strain evidence="9 10">OJF2</strain>
    </source>
</reference>
<keyword evidence="10" id="KW-1185">Reference proteome</keyword>
<dbReference type="Gene3D" id="1.20.1640.10">
    <property type="entry name" value="Multidrug efflux transporter AcrB transmembrane domain"/>
    <property type="match status" value="2"/>
</dbReference>
<dbReference type="PRINTS" id="PR00702">
    <property type="entry name" value="ACRIFLAVINRP"/>
</dbReference>
<dbReference type="PANTHER" id="PTHR32063:SF24">
    <property type="entry name" value="CATION EFFLUX SYSTEM (ACRB_ACRD_ACRF FAMILY)"/>
    <property type="match status" value="1"/>
</dbReference>
<evidence type="ECO:0000256" key="3">
    <source>
        <dbReference type="ARBA" id="ARBA00022448"/>
    </source>
</evidence>
<sequence>MLNAIIEGALNNRLLVLMATALVAGLGVYSAASLPIDAVPDLTNVQVQVITEAPALSPLEVESLLSFPVEGAMSGLPGVEQIRSISKFGISVVTVIFEEGTDIYRARQLVGERLPRAAEAIPPGYGTPMLGPIATALGEVFQFQVKATPESGMSLMDLRTLLDWYIAFQLRKVPGVTEINAHGGEMKTFQVEVDPDRLGNYRLTMTDVFQALKDNNANVGGGYLVHEGEARYIRGVSQARTAEDIAAIVIDEREGVPVTIGSVARVLPAPMIRAGLATRDGGGEIVSGLVMMLIGGNGRRVVADVKREIAELQKSLPPGVTIEPLYDRSHLIAQTLGTVEHNLVAGGALVIVVLLLMLGNIRGGLIVALAIPLSMLFAANVMLATGLSASLMSLGAIDFGLIVDSSVIMVENCVRRLAHEGGTRPKLDIVRDAAIEVRKPTMFGELIIAIVYLPILALQGTEGKLFRPMALTVIFALAGSMVLSLSFMPVMASLGLSDRAREKELWLIRALKRAYVPLLDRFVRHPFLAVGLAAALVLVSLPVAWNMGAEFMPTLNEGDLLIEAVRIPSASLEGAVAASSQIEGLLKTIPEVHLVYCKTGRPEIANDVMGVHQTDVWTLLRPQEEWRPGLTREALIEEMNALLTENVPGVKFGFSQPIEMRVNELVAGVKSDVAVLISGPDLDVLGGLAADVERVLSRIPGTRDIKVPSAGRLPMLRINVRRDQLARYGVKASDVLDAVSALGGTTVGTLFEGQRRYPIRVRLPEAWRNDAERIGSIRVVDGRGRPVALKDLAELSFEEGPSEVERENVQRRVYVGVNVRGRDIASYVAEAQAAIDAQVRRPPGYLFRWGGQFEHLETATRRLAVVVPVAMLLIFLLLYSTFHSMRLAFLIYLAVPMAATGGVFALVLRDLPFSISAAVGFIALFGVAVLNGLVWVSAVEHLRAEGVEPHEAAREAAIVRLRPILMTAMVAGLGFIPMAASTTPGAEIQRPLATVVIGGLFTSTMLTCLVLPAIYPWFAPATKEGTPLPASH</sequence>
<feature type="transmembrane region" description="Helical" evidence="8">
    <location>
        <begin position="365"/>
        <end position="384"/>
    </location>
</feature>
<dbReference type="GO" id="GO:0005886">
    <property type="term" value="C:plasma membrane"/>
    <property type="evidence" value="ECO:0007669"/>
    <property type="project" value="UniProtKB-SubCell"/>
</dbReference>
<feature type="transmembrane region" description="Helical" evidence="8">
    <location>
        <begin position="888"/>
        <end position="908"/>
    </location>
</feature>
<evidence type="ECO:0000256" key="5">
    <source>
        <dbReference type="ARBA" id="ARBA00022692"/>
    </source>
</evidence>
<feature type="transmembrane region" description="Helical" evidence="8">
    <location>
        <begin position="863"/>
        <end position="882"/>
    </location>
</feature>
<dbReference type="InterPro" id="IPR004763">
    <property type="entry name" value="CusA-like"/>
</dbReference>
<keyword evidence="6 8" id="KW-1133">Transmembrane helix</keyword>
<accession>A0A5B9WD41</accession>
<dbReference type="NCBIfam" id="TIGR00914">
    <property type="entry name" value="2A0601"/>
    <property type="match status" value="1"/>
</dbReference>
<dbReference type="EMBL" id="CP042997">
    <property type="protein sequence ID" value="QEH38526.1"/>
    <property type="molecule type" value="Genomic_DNA"/>
</dbReference>
<evidence type="ECO:0000256" key="2">
    <source>
        <dbReference type="ARBA" id="ARBA00010942"/>
    </source>
</evidence>
<dbReference type="GO" id="GO:0008324">
    <property type="term" value="F:monoatomic cation transmembrane transporter activity"/>
    <property type="evidence" value="ECO:0007669"/>
    <property type="project" value="InterPro"/>
</dbReference>
<dbReference type="Gene3D" id="3.30.70.1430">
    <property type="entry name" value="Multidrug efflux transporter AcrB pore domain"/>
    <property type="match status" value="2"/>
</dbReference>
<feature type="transmembrane region" description="Helical" evidence="8">
    <location>
        <begin position="441"/>
        <end position="458"/>
    </location>
</feature>
<gene>
    <name evidence="9" type="primary">czcA_12</name>
    <name evidence="9" type="ORF">OJF2_71290</name>
</gene>
<keyword evidence="4" id="KW-1003">Cell membrane</keyword>
<dbReference type="Gene3D" id="3.30.70.1440">
    <property type="entry name" value="Multidrug efflux transporter AcrB pore domain"/>
    <property type="match status" value="1"/>
</dbReference>
<dbReference type="SUPFAM" id="SSF82714">
    <property type="entry name" value="Multidrug efflux transporter AcrB TolC docking domain, DN and DC subdomains"/>
    <property type="match status" value="2"/>
</dbReference>
<dbReference type="OrthoDB" id="219750at2"/>
<evidence type="ECO:0000256" key="6">
    <source>
        <dbReference type="ARBA" id="ARBA00022989"/>
    </source>
</evidence>
<evidence type="ECO:0000313" key="10">
    <source>
        <dbReference type="Proteomes" id="UP000324233"/>
    </source>
</evidence>
<dbReference type="Pfam" id="PF00873">
    <property type="entry name" value="ACR_tran"/>
    <property type="match status" value="1"/>
</dbReference>
<evidence type="ECO:0000256" key="4">
    <source>
        <dbReference type="ARBA" id="ARBA00022475"/>
    </source>
</evidence>
<dbReference type="PANTHER" id="PTHR32063">
    <property type="match status" value="1"/>
</dbReference>
<keyword evidence="3" id="KW-0813">Transport</keyword>